<feature type="compositionally biased region" description="Polar residues" evidence="1">
    <location>
        <begin position="398"/>
        <end position="415"/>
    </location>
</feature>
<dbReference type="InterPro" id="IPR012337">
    <property type="entry name" value="RNaseH-like_sf"/>
</dbReference>
<evidence type="ECO:0000259" key="2">
    <source>
        <dbReference type="Pfam" id="PF01612"/>
    </source>
</evidence>
<dbReference type="EMBL" id="NHOQ01002481">
    <property type="protein sequence ID" value="PWA16245.1"/>
    <property type="molecule type" value="Genomic_DNA"/>
</dbReference>
<dbReference type="Gene3D" id="3.30.420.10">
    <property type="entry name" value="Ribonuclease H-like superfamily/Ribonuclease H"/>
    <property type="match status" value="1"/>
</dbReference>
<feature type="region of interest" description="Disordered" evidence="1">
    <location>
        <begin position="393"/>
        <end position="435"/>
    </location>
</feature>
<accession>A0A315UXI9</accession>
<dbReference type="GO" id="GO:1990923">
    <property type="term" value="C:PET complex"/>
    <property type="evidence" value="ECO:0007669"/>
    <property type="project" value="TreeGrafter"/>
</dbReference>
<name>A0A315UXI9_GAMAF</name>
<dbReference type="PANTHER" id="PTHR46628:SF1">
    <property type="entry name" value="PIRNA BIOGENESIS PROTEIN EXD1"/>
    <property type="match status" value="1"/>
</dbReference>
<dbReference type="AlphaFoldDB" id="A0A315UXI9"/>
<feature type="domain" description="3'-5' exonuclease" evidence="2">
    <location>
        <begin position="182"/>
        <end position="254"/>
    </location>
</feature>
<dbReference type="Pfam" id="PF01612">
    <property type="entry name" value="DNA_pol_A_exo1"/>
    <property type="match status" value="1"/>
</dbReference>
<feature type="region of interest" description="Disordered" evidence="1">
    <location>
        <begin position="505"/>
        <end position="529"/>
    </location>
</feature>
<evidence type="ECO:0000256" key="1">
    <source>
        <dbReference type="SAM" id="MobiDB-lite"/>
    </source>
</evidence>
<keyword evidence="4" id="KW-1185">Reference proteome</keyword>
<dbReference type="GO" id="GO:0034587">
    <property type="term" value="P:piRNA processing"/>
    <property type="evidence" value="ECO:0007669"/>
    <property type="project" value="TreeGrafter"/>
</dbReference>
<protein>
    <recommendedName>
        <fullName evidence="2">3'-5' exonuclease domain-containing protein</fullName>
    </recommendedName>
</protein>
<evidence type="ECO:0000313" key="4">
    <source>
        <dbReference type="Proteomes" id="UP000250572"/>
    </source>
</evidence>
<gene>
    <name evidence="3" type="ORF">CCH79_00004550</name>
</gene>
<organism evidence="3 4">
    <name type="scientific">Gambusia affinis</name>
    <name type="common">Western mosquitofish</name>
    <name type="synonym">Heterandria affinis</name>
    <dbReference type="NCBI Taxonomy" id="33528"/>
    <lineage>
        <taxon>Eukaryota</taxon>
        <taxon>Metazoa</taxon>
        <taxon>Chordata</taxon>
        <taxon>Craniata</taxon>
        <taxon>Vertebrata</taxon>
        <taxon>Euteleostomi</taxon>
        <taxon>Actinopterygii</taxon>
        <taxon>Neopterygii</taxon>
        <taxon>Teleostei</taxon>
        <taxon>Neoteleostei</taxon>
        <taxon>Acanthomorphata</taxon>
        <taxon>Ovalentaria</taxon>
        <taxon>Atherinomorphae</taxon>
        <taxon>Cyprinodontiformes</taxon>
        <taxon>Poeciliidae</taxon>
        <taxon>Poeciliinae</taxon>
        <taxon>Gambusia</taxon>
    </lineage>
</organism>
<dbReference type="InterPro" id="IPR002562">
    <property type="entry name" value="3'-5'_exonuclease_dom"/>
</dbReference>
<sequence>MPSMTVTCGCYSLNQARDDDLIHRVIEKVLGNQRLNQAVHLRPPRWEHFIALLGSARCSSAMVLDDAQFISFLKGKRIKLTLKTSSYFGVVVRINSNKTLVLTDVSGSNGCNYPGTKLFFGREILNGEYSRKITQDVPEEHLDVEKFQPYRKLMTLDDDEDDAECINFVVIDEIHEKFGPAIATKNKVFLFDILLLGALAFKNGLSMILETKRILKVIHDCRAIAGSLAAQFGVKLTNVFDTQVADAMCFYRRTGGFLPDRVSTLPEVVSLHLNVPSSRLSSLHVRSQLTKEEMDMWYKRPCPVPLLKVMSLSVIHLKPLRLVLLDTLMTDYMILVDSYLNSNLCQPDGLGHVTMENVLELPKELRKLDEMRRERQEWACNRYPVTERGLLARFNPYPKSQTTPAADGHSSTQPDSLEAGTPAPHPSPKVDKNTSLTTSLDKECNQMQVHVMGRGMLLGKEQSSVPSFLSSGRGFLLQKAQSQIPEEGAGGMNRQEMAIRADGCKLTKPGSNDNESNKNTCGLREHPSPPYPSVSSLIQSFRIGRLLCDLKEGVYAPGP</sequence>
<dbReference type="GO" id="GO:0008408">
    <property type="term" value="F:3'-5' exonuclease activity"/>
    <property type="evidence" value="ECO:0007669"/>
    <property type="project" value="InterPro"/>
</dbReference>
<dbReference type="PANTHER" id="PTHR46628">
    <property type="entry name" value="PIRNA BIOGENESIS PROTEIN EXD1"/>
    <property type="match status" value="1"/>
</dbReference>
<dbReference type="SUPFAM" id="SSF53098">
    <property type="entry name" value="Ribonuclease H-like"/>
    <property type="match status" value="1"/>
</dbReference>
<comment type="caution">
    <text evidence="3">The sequence shown here is derived from an EMBL/GenBank/DDBJ whole genome shotgun (WGS) entry which is preliminary data.</text>
</comment>
<dbReference type="InterPro" id="IPR036397">
    <property type="entry name" value="RNaseH_sf"/>
</dbReference>
<dbReference type="GO" id="GO:0003676">
    <property type="term" value="F:nucleic acid binding"/>
    <property type="evidence" value="ECO:0007669"/>
    <property type="project" value="InterPro"/>
</dbReference>
<dbReference type="STRING" id="33528.ENSGAFP00000025404"/>
<dbReference type="InterPro" id="IPR052144">
    <property type="entry name" value="piRNA_biogenesis_EXD1"/>
</dbReference>
<reference evidence="3 4" key="1">
    <citation type="journal article" date="2018" name="G3 (Bethesda)">
        <title>A High-Quality Reference Genome for the Invasive Mosquitofish Gambusia affinis Using a Chicago Library.</title>
        <authorList>
            <person name="Hoffberg S.L."/>
            <person name="Troendle N.J."/>
            <person name="Glenn T.C."/>
            <person name="Mahmud O."/>
            <person name="Louha S."/>
            <person name="Chalopin D."/>
            <person name="Bennetzen J.L."/>
            <person name="Mauricio R."/>
        </authorList>
    </citation>
    <scope>NUCLEOTIDE SEQUENCE [LARGE SCALE GENOMIC DNA]</scope>
    <source>
        <strain evidence="3">NE01/NJP1002.9</strain>
        <tissue evidence="3">Muscle</tissue>
    </source>
</reference>
<evidence type="ECO:0000313" key="3">
    <source>
        <dbReference type="EMBL" id="PWA16245.1"/>
    </source>
</evidence>
<feature type="compositionally biased region" description="Polar residues" evidence="1">
    <location>
        <begin position="509"/>
        <end position="520"/>
    </location>
</feature>
<proteinExistence type="predicted"/>
<dbReference type="Proteomes" id="UP000250572">
    <property type="component" value="Unassembled WGS sequence"/>
</dbReference>